<proteinExistence type="predicted"/>
<dbReference type="Proteomes" id="UP000031647">
    <property type="component" value="Chromosome"/>
</dbReference>
<sequence>MPHPAVFTRGDSKFLSHKPARSPTIRNLLAYRDADNTFPIPPATATISVLPVAPDAQCNQLAQLSGRFQQRTQQGFFHIACTNDPRGNAVDRGIKEVEADMHPVKQIVTNNLTGNRLGFIIQ</sequence>
<reference evidence="1 2" key="1">
    <citation type="submission" date="2013-09" db="EMBL/GenBank/DDBJ databases">
        <title>Comparative genomics of Sd1617 to representative strains in evaluating its pathogenesis.</title>
        <authorList>
            <person name="Aksomboon Vongsawan A."/>
            <person name="Kapatral V."/>
            <person name="Vaisvil B."/>
            <person name="Serichantalergs O."/>
            <person name="Hale T.L."/>
            <person name="Mason C.J."/>
        </authorList>
    </citation>
    <scope>NUCLEOTIDE SEQUENCE [LARGE SCALE GENOMIC DNA]</scope>
    <source>
        <strain evidence="1 2">1617</strain>
    </source>
</reference>
<evidence type="ECO:0000313" key="2">
    <source>
        <dbReference type="Proteomes" id="UP000031647"/>
    </source>
</evidence>
<dbReference type="AlphaFoldDB" id="A0A0A7A1H5"/>
<organism evidence="1 2">
    <name type="scientific">Shigella dysenteriae 1617</name>
    <dbReference type="NCBI Taxonomy" id="754093"/>
    <lineage>
        <taxon>Bacteria</taxon>
        <taxon>Pseudomonadati</taxon>
        <taxon>Pseudomonadota</taxon>
        <taxon>Gammaproteobacteria</taxon>
        <taxon>Enterobacterales</taxon>
        <taxon>Enterobacteriaceae</taxon>
        <taxon>Shigella</taxon>
    </lineage>
</organism>
<dbReference type="KEGG" id="sdz:Asd1617_05047"/>
<protein>
    <submittedName>
        <fullName evidence="1">Uncharacterized protein</fullName>
    </submittedName>
</protein>
<gene>
    <name evidence="1" type="ORF">Asd1617_05047</name>
</gene>
<name>A0A0A7A1H5_SHIDY</name>
<evidence type="ECO:0000313" key="1">
    <source>
        <dbReference type="EMBL" id="AHA67874.1"/>
    </source>
</evidence>
<dbReference type="EMBL" id="CP006736">
    <property type="protein sequence ID" value="AHA67874.1"/>
    <property type="molecule type" value="Genomic_DNA"/>
</dbReference>
<dbReference type="HOGENOM" id="CLU_2025161_0_0_6"/>
<accession>A0A0A7A1H5</accession>